<dbReference type="Pfam" id="PF12799">
    <property type="entry name" value="LRR_4"/>
    <property type="match status" value="1"/>
</dbReference>
<evidence type="ECO:0000313" key="4">
    <source>
        <dbReference type="Ensembl" id="ENSCSAVP00000010618.1"/>
    </source>
</evidence>
<dbReference type="PROSITE" id="PS50195">
    <property type="entry name" value="PX"/>
    <property type="match status" value="1"/>
</dbReference>
<dbReference type="SUPFAM" id="SSF52075">
    <property type="entry name" value="Outer arm dynein light chain 1"/>
    <property type="match status" value="1"/>
</dbReference>
<dbReference type="Ensembl" id="ENSCSAVT00000010748.1">
    <property type="protein sequence ID" value="ENSCSAVP00000010618.1"/>
    <property type="gene ID" value="ENSCSAVG00000006250.1"/>
</dbReference>
<keyword evidence="1" id="KW-0433">Leucine-rich repeat</keyword>
<evidence type="ECO:0000256" key="2">
    <source>
        <dbReference type="ARBA" id="ARBA00022737"/>
    </source>
</evidence>
<dbReference type="InterPro" id="IPR001683">
    <property type="entry name" value="PX_dom"/>
</dbReference>
<reference evidence="4" key="3">
    <citation type="submission" date="2025-09" db="UniProtKB">
        <authorList>
            <consortium name="Ensembl"/>
        </authorList>
    </citation>
    <scope>IDENTIFICATION</scope>
</reference>
<keyword evidence="2" id="KW-0677">Repeat</keyword>
<organism evidence="4 5">
    <name type="scientific">Ciona savignyi</name>
    <name type="common">Pacific transparent sea squirt</name>
    <dbReference type="NCBI Taxonomy" id="51511"/>
    <lineage>
        <taxon>Eukaryota</taxon>
        <taxon>Metazoa</taxon>
        <taxon>Chordata</taxon>
        <taxon>Tunicata</taxon>
        <taxon>Ascidiacea</taxon>
        <taxon>Phlebobranchia</taxon>
        <taxon>Cionidae</taxon>
        <taxon>Ciona</taxon>
    </lineage>
</organism>
<dbReference type="InterPro" id="IPR003591">
    <property type="entry name" value="Leu-rich_rpt_typical-subtyp"/>
</dbReference>
<keyword evidence="5" id="KW-1185">Reference proteome</keyword>
<dbReference type="InterPro" id="IPR025875">
    <property type="entry name" value="Leu-rich_rpt_4"/>
</dbReference>
<dbReference type="STRING" id="51511.ENSCSAVP00000010618"/>
<dbReference type="GeneTree" id="ENSGT00940000156494"/>
<reference evidence="4" key="2">
    <citation type="submission" date="2025-08" db="UniProtKB">
        <authorList>
            <consortium name="Ensembl"/>
        </authorList>
    </citation>
    <scope>IDENTIFICATION</scope>
</reference>
<dbReference type="GO" id="GO:0005737">
    <property type="term" value="C:cytoplasm"/>
    <property type="evidence" value="ECO:0007669"/>
    <property type="project" value="TreeGrafter"/>
</dbReference>
<dbReference type="OMA" id="IASIKWT"/>
<dbReference type="Gene3D" id="3.30.1520.10">
    <property type="entry name" value="Phox-like domain"/>
    <property type="match status" value="1"/>
</dbReference>
<dbReference type="Gene3D" id="3.80.10.10">
    <property type="entry name" value="Ribonuclease Inhibitor"/>
    <property type="match status" value="2"/>
</dbReference>
<dbReference type="SUPFAM" id="SSF64268">
    <property type="entry name" value="PX domain"/>
    <property type="match status" value="1"/>
</dbReference>
<dbReference type="SMART" id="SM00369">
    <property type="entry name" value="LRR_TYP"/>
    <property type="match status" value="2"/>
</dbReference>
<dbReference type="GO" id="GO:0035091">
    <property type="term" value="F:phosphatidylinositol binding"/>
    <property type="evidence" value="ECO:0007669"/>
    <property type="project" value="InterPro"/>
</dbReference>
<dbReference type="eggNOG" id="KOG1259">
    <property type="taxonomic scope" value="Eukaryota"/>
</dbReference>
<dbReference type="Pfam" id="PF00787">
    <property type="entry name" value="PX"/>
    <property type="match status" value="1"/>
</dbReference>
<name>H2YZ56_CIOSA</name>
<accession>H2YZ56</accession>
<dbReference type="InterPro" id="IPR032675">
    <property type="entry name" value="LRR_dom_sf"/>
</dbReference>
<proteinExistence type="predicted"/>
<dbReference type="PANTHER" id="PTHR15454">
    <property type="entry name" value="NISCHARIN RELATED"/>
    <property type="match status" value="1"/>
</dbReference>
<evidence type="ECO:0000259" key="3">
    <source>
        <dbReference type="PROSITE" id="PS50195"/>
    </source>
</evidence>
<evidence type="ECO:0000313" key="5">
    <source>
        <dbReference type="Proteomes" id="UP000007875"/>
    </source>
</evidence>
<dbReference type="Proteomes" id="UP000007875">
    <property type="component" value="Unassembled WGS sequence"/>
</dbReference>
<dbReference type="SMART" id="SM00365">
    <property type="entry name" value="LRR_SD22"/>
    <property type="match status" value="4"/>
</dbReference>
<dbReference type="InterPro" id="IPR036871">
    <property type="entry name" value="PX_dom_sf"/>
</dbReference>
<protein>
    <recommendedName>
        <fullName evidence="3">PX domain-containing protein</fullName>
    </recommendedName>
</protein>
<reference evidence="5" key="1">
    <citation type="submission" date="2003-08" db="EMBL/GenBank/DDBJ databases">
        <authorList>
            <person name="Birren B."/>
            <person name="Nusbaum C."/>
            <person name="Abebe A."/>
            <person name="Abouelleil A."/>
            <person name="Adekoya E."/>
            <person name="Ait-zahra M."/>
            <person name="Allen N."/>
            <person name="Allen T."/>
            <person name="An P."/>
            <person name="Anderson M."/>
            <person name="Anderson S."/>
            <person name="Arachchi H."/>
            <person name="Armbruster J."/>
            <person name="Bachantsang P."/>
            <person name="Baldwin J."/>
            <person name="Barry A."/>
            <person name="Bayul T."/>
            <person name="Blitshsteyn B."/>
            <person name="Bloom T."/>
            <person name="Blye J."/>
            <person name="Boguslavskiy L."/>
            <person name="Borowsky M."/>
            <person name="Boukhgalter B."/>
            <person name="Brunache A."/>
            <person name="Butler J."/>
            <person name="Calixte N."/>
            <person name="Calvo S."/>
            <person name="Camarata J."/>
            <person name="Campo K."/>
            <person name="Chang J."/>
            <person name="Cheshatsang Y."/>
            <person name="Citroen M."/>
            <person name="Collymore A."/>
            <person name="Considine T."/>
            <person name="Cook A."/>
            <person name="Cooke P."/>
            <person name="Corum B."/>
            <person name="Cuomo C."/>
            <person name="David R."/>
            <person name="Dawoe T."/>
            <person name="Degray S."/>
            <person name="Dodge S."/>
            <person name="Dooley K."/>
            <person name="Dorje P."/>
            <person name="Dorjee K."/>
            <person name="Dorris L."/>
            <person name="Duffey N."/>
            <person name="Dupes A."/>
            <person name="Elkins T."/>
            <person name="Engels R."/>
            <person name="Erickson J."/>
            <person name="Farina A."/>
            <person name="Faro S."/>
            <person name="Ferreira P."/>
            <person name="Fischer H."/>
            <person name="Fitzgerald M."/>
            <person name="Foley K."/>
            <person name="Gage D."/>
            <person name="Galagan J."/>
            <person name="Gearin G."/>
            <person name="Gnerre S."/>
            <person name="Gnirke A."/>
            <person name="Goyette A."/>
            <person name="Graham J."/>
            <person name="Grandbois E."/>
            <person name="Gyaltsen K."/>
            <person name="Hafez N."/>
            <person name="Hagopian D."/>
            <person name="Hagos B."/>
            <person name="Hall J."/>
            <person name="Hatcher B."/>
            <person name="Heller A."/>
            <person name="Higgins H."/>
            <person name="Honan T."/>
            <person name="Horn A."/>
            <person name="Houde N."/>
            <person name="Hughes L."/>
            <person name="Hulme W."/>
            <person name="Husby E."/>
            <person name="Iliev I."/>
            <person name="Jaffe D."/>
            <person name="Jones C."/>
            <person name="Kamal M."/>
            <person name="Kamat A."/>
            <person name="Kamvysselis M."/>
            <person name="Karlsson E."/>
            <person name="Kells C."/>
            <person name="Kieu A."/>
            <person name="Kisner P."/>
            <person name="Kodira C."/>
            <person name="Kulbokas E."/>
            <person name="Labutti K."/>
            <person name="Lama D."/>
            <person name="Landers T."/>
            <person name="Leger J."/>
            <person name="Levine S."/>
            <person name="Lewis D."/>
            <person name="Lewis T."/>
            <person name="Lindblad-toh K."/>
            <person name="Liu X."/>
            <person name="Lokyitsang T."/>
            <person name="Lokyitsang Y."/>
            <person name="Lucien O."/>
            <person name="Lui A."/>
            <person name="Ma L.J."/>
            <person name="Mabbitt R."/>
            <person name="Macdonald J."/>
            <person name="Maclean C."/>
            <person name="Major J."/>
            <person name="Manning J."/>
            <person name="Marabella R."/>
            <person name="Maru K."/>
            <person name="Matthews C."/>
            <person name="Mauceli E."/>
            <person name="Mccarthy M."/>
            <person name="Mcdonough S."/>
            <person name="Mcghee T."/>
            <person name="Meldrim J."/>
            <person name="Meneus L."/>
            <person name="Mesirov J."/>
            <person name="Mihalev A."/>
            <person name="Mihova T."/>
            <person name="Mikkelsen T."/>
            <person name="Mlenga V."/>
            <person name="Moru K."/>
            <person name="Mozes J."/>
            <person name="Mulrain L."/>
            <person name="Munson G."/>
            <person name="Naylor J."/>
            <person name="Newes C."/>
            <person name="Nguyen C."/>
            <person name="Nguyen N."/>
            <person name="Nguyen T."/>
            <person name="Nicol R."/>
            <person name="Nielsen C."/>
            <person name="Nizzari M."/>
            <person name="Norbu C."/>
            <person name="Norbu N."/>
            <person name="O'donnell P."/>
            <person name="Okoawo O."/>
            <person name="O'leary S."/>
            <person name="Omotosho B."/>
            <person name="O'neill K."/>
            <person name="Osman S."/>
            <person name="Parker S."/>
            <person name="Perrin D."/>
            <person name="Phunkhang P."/>
            <person name="Piqani B."/>
            <person name="Purcell S."/>
            <person name="Rachupka T."/>
            <person name="Ramasamy U."/>
            <person name="Rameau R."/>
            <person name="Ray V."/>
            <person name="Raymond C."/>
            <person name="Retta R."/>
            <person name="Richardson S."/>
            <person name="Rise C."/>
            <person name="Rodriguez J."/>
            <person name="Rogers J."/>
            <person name="Rogov P."/>
            <person name="Rutman M."/>
            <person name="Schupbach R."/>
            <person name="Seaman C."/>
            <person name="Settipalli S."/>
            <person name="Sharpe T."/>
            <person name="Sheridan J."/>
            <person name="Sherpa N."/>
            <person name="Shi J."/>
            <person name="Smirnov S."/>
            <person name="Smith C."/>
            <person name="Sougnez C."/>
            <person name="Spencer B."/>
            <person name="Stalker J."/>
            <person name="Stange-thomann N."/>
            <person name="Stavropoulos S."/>
            <person name="Stetson K."/>
            <person name="Stone C."/>
            <person name="Stone S."/>
            <person name="Stubbs M."/>
            <person name="Talamas J."/>
            <person name="Tchuinga P."/>
            <person name="Tenzing P."/>
            <person name="Tesfaye S."/>
            <person name="Theodore J."/>
            <person name="Thoulutsang Y."/>
            <person name="Topham K."/>
            <person name="Towey S."/>
            <person name="Tsamla T."/>
            <person name="Tsomo N."/>
            <person name="Vallee D."/>
            <person name="Vassiliev H."/>
            <person name="Venkataraman V."/>
            <person name="Vinson J."/>
            <person name="Vo A."/>
            <person name="Wade C."/>
            <person name="Wang S."/>
            <person name="Wangchuk T."/>
            <person name="Wangdi T."/>
            <person name="Whittaker C."/>
            <person name="Wilkinson J."/>
            <person name="Wu Y."/>
            <person name="Wyman D."/>
            <person name="Yadav S."/>
            <person name="Yang S."/>
            <person name="Yang X."/>
            <person name="Yeager S."/>
            <person name="Yee E."/>
            <person name="Young G."/>
            <person name="Zainoun J."/>
            <person name="Zembeck L."/>
            <person name="Zimmer A."/>
            <person name="Zody M."/>
            <person name="Lander E."/>
        </authorList>
    </citation>
    <scope>NUCLEOTIDE SEQUENCE [LARGE SCALE GENOMIC DNA]</scope>
</reference>
<dbReference type="SMART" id="SM00312">
    <property type="entry name" value="PX"/>
    <property type="match status" value="1"/>
</dbReference>
<dbReference type="InParanoid" id="H2YZ56"/>
<dbReference type="InterPro" id="IPR001611">
    <property type="entry name" value="Leu-rich_rpt"/>
</dbReference>
<feature type="domain" description="PX" evidence="3">
    <location>
        <begin position="1"/>
        <end position="116"/>
    </location>
</feature>
<evidence type="ECO:0000256" key="1">
    <source>
        <dbReference type="ARBA" id="ARBA00022614"/>
    </source>
</evidence>
<dbReference type="AlphaFoldDB" id="H2YZ56"/>
<dbReference type="PANTHER" id="PTHR15454:SF35">
    <property type="entry name" value="NISCHARIN"/>
    <property type="match status" value="1"/>
</dbReference>
<sequence length="441" mass="50418">MELKQETQVFINSAKQVEDFTEYTVEVHHDGFMWRTKHRYSEFRKLHNALRLINPDLERNLLPPKKIIGKMSTAFIDKRREELELYLQTLVSEKFKVAIPRTLGVFLDFHHYEVERLTQDLAKELYTNGDSILAYGKKYVFTPLQLWAISQRLTLEKPKSDAENPEYDFGHVLDFVQKLRHLHIQCQRGCIRQSNIVAQELSFDLSIFRSLEQLIVDRCSSEQVSFISCLRRTLNTLSVHHSLTSLQGVLLEGAHENLPTAEVDPASVWSKLVTADFSENSICDIDISVRLLVKVDFLDLSKNEISKIENLQYLSSLVFLDLSHNQIETIELAHAKLGNVKTLNLACNKLQSLHGLGKLYSLEVLDVSRNQIFQAKTVDTISKLPCLTKLSLKQNPVSEGVDYRTKVLSRFGSRASEIKLDDVTSSQKELDTSSVLSAILK</sequence>
<dbReference type="PROSITE" id="PS51450">
    <property type="entry name" value="LRR"/>
    <property type="match status" value="3"/>
</dbReference>